<keyword evidence="4" id="KW-0809">Transit peptide</keyword>
<evidence type="ECO:0000313" key="6">
    <source>
        <dbReference type="EMBL" id="KAL1600246.1"/>
    </source>
</evidence>
<keyword evidence="3" id="KW-0378">Hydrolase</keyword>
<proteinExistence type="inferred from homology"/>
<evidence type="ECO:0000259" key="5">
    <source>
        <dbReference type="PROSITE" id="PS51770"/>
    </source>
</evidence>
<evidence type="ECO:0000313" key="7">
    <source>
        <dbReference type="Proteomes" id="UP001521222"/>
    </source>
</evidence>
<sequence>MQPQYRNRHHFMIFGGFLLKQTFELAFTTAAAFAHARPTFVSLDPSTFLNPVPVGSILYMTAQVVYTDPPLISAPGEQFDENSEYTRVQIRVDTKVRDVEHGHSKPTGQFNYTFNVPKNIRVMPRTYQEFMYYLEARRRAEQVRRTLEEGVSISPKKAAESLTE</sequence>
<name>A0ABR3R728_9PLEO</name>
<reference evidence="6 7" key="1">
    <citation type="submission" date="2024-02" db="EMBL/GenBank/DDBJ databases">
        <title>De novo assembly and annotation of 12 fungi associated with fruit tree decline syndrome in Ontario, Canada.</title>
        <authorList>
            <person name="Sulman M."/>
            <person name="Ellouze W."/>
            <person name="Ilyukhin E."/>
        </authorList>
    </citation>
    <scope>NUCLEOTIDE SEQUENCE [LARGE SCALE GENOMIC DNA]</scope>
    <source>
        <strain evidence="6 7">M97-236</strain>
    </source>
</reference>
<accession>A0ABR3R728</accession>
<dbReference type="EMBL" id="JAKIXB020000018">
    <property type="protein sequence ID" value="KAL1600246.1"/>
    <property type="molecule type" value="Genomic_DNA"/>
</dbReference>
<dbReference type="InterPro" id="IPR033120">
    <property type="entry name" value="HOTDOG_ACOT"/>
</dbReference>
<dbReference type="PANTHER" id="PTHR12655:SF0">
    <property type="entry name" value="ACYL-COENZYME A THIOESTERASE 9, MITOCHONDRIAL"/>
    <property type="match status" value="1"/>
</dbReference>
<protein>
    <recommendedName>
        <fullName evidence="5">HotDog ACOT-type domain-containing protein</fullName>
    </recommendedName>
</protein>
<evidence type="ECO:0000256" key="3">
    <source>
        <dbReference type="ARBA" id="ARBA00022801"/>
    </source>
</evidence>
<comment type="similarity">
    <text evidence="1">Belongs to the acyl coenzyme A hydrolase family.</text>
</comment>
<evidence type="ECO:0000256" key="2">
    <source>
        <dbReference type="ARBA" id="ARBA00022737"/>
    </source>
</evidence>
<feature type="domain" description="HotDog ACOT-type" evidence="5">
    <location>
        <begin position="1"/>
        <end position="120"/>
    </location>
</feature>
<dbReference type="Gene3D" id="3.10.129.10">
    <property type="entry name" value="Hotdog Thioesterase"/>
    <property type="match status" value="1"/>
</dbReference>
<keyword evidence="2" id="KW-0677">Repeat</keyword>
<dbReference type="PROSITE" id="PS51770">
    <property type="entry name" value="HOTDOG_ACOT"/>
    <property type="match status" value="1"/>
</dbReference>
<comment type="caution">
    <text evidence="6">The sequence shown here is derived from an EMBL/GenBank/DDBJ whole genome shotgun (WGS) entry which is preliminary data.</text>
</comment>
<dbReference type="PANTHER" id="PTHR12655">
    <property type="entry name" value="ACYL-COA THIOESTERASE"/>
    <property type="match status" value="1"/>
</dbReference>
<keyword evidence="7" id="KW-1185">Reference proteome</keyword>
<dbReference type="InterPro" id="IPR029069">
    <property type="entry name" value="HotDog_dom_sf"/>
</dbReference>
<organism evidence="6 7">
    <name type="scientific">Nothophoma quercina</name>
    <dbReference type="NCBI Taxonomy" id="749835"/>
    <lineage>
        <taxon>Eukaryota</taxon>
        <taxon>Fungi</taxon>
        <taxon>Dikarya</taxon>
        <taxon>Ascomycota</taxon>
        <taxon>Pezizomycotina</taxon>
        <taxon>Dothideomycetes</taxon>
        <taxon>Pleosporomycetidae</taxon>
        <taxon>Pleosporales</taxon>
        <taxon>Pleosporineae</taxon>
        <taxon>Didymellaceae</taxon>
        <taxon>Nothophoma</taxon>
    </lineage>
</organism>
<evidence type="ECO:0000256" key="4">
    <source>
        <dbReference type="ARBA" id="ARBA00022946"/>
    </source>
</evidence>
<gene>
    <name evidence="6" type="ORF">SLS59_005870</name>
</gene>
<dbReference type="CDD" id="cd03442">
    <property type="entry name" value="BFIT_BACH"/>
    <property type="match status" value="1"/>
</dbReference>
<dbReference type="SUPFAM" id="SSF54637">
    <property type="entry name" value="Thioesterase/thiol ester dehydrase-isomerase"/>
    <property type="match status" value="1"/>
</dbReference>
<evidence type="ECO:0000256" key="1">
    <source>
        <dbReference type="ARBA" id="ARBA00010458"/>
    </source>
</evidence>
<dbReference type="Proteomes" id="UP001521222">
    <property type="component" value="Unassembled WGS sequence"/>
</dbReference>